<evidence type="ECO:0000256" key="7">
    <source>
        <dbReference type="ARBA" id="ARBA00022801"/>
    </source>
</evidence>
<gene>
    <name evidence="19" type="ORF">ACJRO7_010917</name>
</gene>
<evidence type="ECO:0000259" key="18">
    <source>
        <dbReference type="SMART" id="SM00485"/>
    </source>
</evidence>
<dbReference type="SUPFAM" id="SSF88723">
    <property type="entry name" value="PIN domain-like"/>
    <property type="match status" value="1"/>
</dbReference>
<keyword evidence="2 16" id="KW-0235">DNA replication</keyword>
<dbReference type="InterPro" id="IPR023426">
    <property type="entry name" value="Flap_endonuc"/>
</dbReference>
<dbReference type="GO" id="GO:0043137">
    <property type="term" value="P:DNA replication, removal of RNA primer"/>
    <property type="evidence" value="ECO:0007669"/>
    <property type="project" value="UniProtKB-UniRule"/>
</dbReference>
<keyword evidence="5 16" id="KW-0255">Endonuclease</keyword>
<keyword evidence="20" id="KW-1185">Reference proteome</keyword>
<dbReference type="EC" id="3.1.-.-" evidence="16"/>
<dbReference type="Pfam" id="PF00867">
    <property type="entry name" value="XPG_I"/>
    <property type="match status" value="1"/>
</dbReference>
<evidence type="ECO:0000256" key="15">
    <source>
        <dbReference type="ARBA" id="ARBA00063178"/>
    </source>
</evidence>
<proteinExistence type="inferred from homology"/>
<dbReference type="SMART" id="SM00485">
    <property type="entry name" value="XPGN"/>
    <property type="match status" value="1"/>
</dbReference>
<dbReference type="SMART" id="SM00484">
    <property type="entry name" value="XPGI"/>
    <property type="match status" value="1"/>
</dbReference>
<dbReference type="InterPro" id="IPR006084">
    <property type="entry name" value="XPG/Rad2"/>
</dbReference>
<evidence type="ECO:0000256" key="1">
    <source>
        <dbReference type="ARBA" id="ARBA00022553"/>
    </source>
</evidence>
<comment type="cofactor">
    <cofactor evidence="16">
        <name>Mg(2+)</name>
        <dbReference type="ChEBI" id="CHEBI:18420"/>
    </cofactor>
    <text evidence="16">Binds 2 magnesium ions per subunit. They probably participate in the reaction catalyzed by the enzyme. May bind an additional third magnesium ion after substrate binding.</text>
</comment>
<keyword evidence="7 16" id="KW-0378">Hydrolase</keyword>
<reference evidence="19 20" key="1">
    <citation type="submission" date="2024-11" db="EMBL/GenBank/DDBJ databases">
        <title>Chromosome-level genome assembly of Eucalyptus globulus Labill. provides insights into its genome evolution.</title>
        <authorList>
            <person name="Li X."/>
        </authorList>
    </citation>
    <scope>NUCLEOTIDE SEQUENCE [LARGE SCALE GENOMIC DNA]</scope>
    <source>
        <strain evidence="19">CL2024</strain>
        <tissue evidence="19">Fresh tender leaves</tissue>
    </source>
</reference>
<dbReference type="InterPro" id="IPR006085">
    <property type="entry name" value="XPG_DNA_repair_N"/>
</dbReference>
<dbReference type="InterPro" id="IPR008918">
    <property type="entry name" value="HhH2"/>
</dbReference>
<evidence type="ECO:0000256" key="12">
    <source>
        <dbReference type="ARBA" id="ARBA00023242"/>
    </source>
</evidence>
<evidence type="ECO:0000256" key="3">
    <source>
        <dbReference type="ARBA" id="ARBA00022722"/>
    </source>
</evidence>
<evidence type="ECO:0000256" key="13">
    <source>
        <dbReference type="ARBA" id="ARBA00029382"/>
    </source>
</evidence>
<dbReference type="PANTHER" id="PTHR11081">
    <property type="entry name" value="FLAP ENDONUCLEASE FAMILY MEMBER"/>
    <property type="match status" value="1"/>
</dbReference>
<organism evidence="19 20">
    <name type="scientific">Eucalyptus globulus</name>
    <name type="common">Tasmanian blue gum</name>
    <dbReference type="NCBI Taxonomy" id="34317"/>
    <lineage>
        <taxon>Eukaryota</taxon>
        <taxon>Viridiplantae</taxon>
        <taxon>Streptophyta</taxon>
        <taxon>Embryophyta</taxon>
        <taxon>Tracheophyta</taxon>
        <taxon>Spermatophyta</taxon>
        <taxon>Magnoliopsida</taxon>
        <taxon>eudicotyledons</taxon>
        <taxon>Gunneridae</taxon>
        <taxon>Pentapetalae</taxon>
        <taxon>rosids</taxon>
        <taxon>malvids</taxon>
        <taxon>Myrtales</taxon>
        <taxon>Myrtaceae</taxon>
        <taxon>Myrtoideae</taxon>
        <taxon>Eucalypteae</taxon>
        <taxon>Eucalyptus</taxon>
    </lineage>
</organism>
<evidence type="ECO:0000256" key="2">
    <source>
        <dbReference type="ARBA" id="ARBA00022705"/>
    </source>
</evidence>
<feature type="domain" description="XPG-I" evidence="17">
    <location>
        <begin position="147"/>
        <end position="226"/>
    </location>
</feature>
<dbReference type="HAMAP" id="MF_00614">
    <property type="entry name" value="Fen"/>
    <property type="match status" value="1"/>
</dbReference>
<comment type="subcellular location">
    <subcellularLocation>
        <location evidence="16">Nucleus</location>
        <location evidence="16">Nucleolus</location>
    </subcellularLocation>
    <subcellularLocation>
        <location evidence="16">Nucleus</location>
        <location evidence="16">Nucleoplasm</location>
    </subcellularLocation>
    <subcellularLocation>
        <location evidence="16">Mitochondrion</location>
    </subcellularLocation>
    <text evidence="16">Resides mostly in the nucleoli and relocalizes to the nucleoplasm upon DNA damage.</text>
</comment>
<sequence>MGIKGLTKLLADDAPKAMKEQKLESYFGRRIAVDASMSICQLLVVVGRKGTQMLTNEAGEVTSHLQGMLYRTIRLLEAGIEPVYVFDGRPPDLKKQELAKRGQMPLEELAVAIVSQNKVDKEKFSKTTVKGGLVTQQHNEDCKRLLRLIGVPVVEAPSEAERERAALCKAGKVYAVASKDMDSLTFGALIFLCHLMDPSSRKVPFIHCDCLNFFLTFLTILEEMHLDMDQSIDLCILSGCDYRESIRGIGGLTALKLIHQHGSIESRGASYALILYQIPDNWPYSEARVLFKEPIVSMEEKPEIKWTTPNEEGLISFLVNENGFNIDRVIKAIEKIKAAKHELESFFKPAKNLSVPAKRKGSKCTLQFSNLAFKPKTVSTQVSVNSQPRFLGSFKMPTMVLGLRNFKQPLRVVCFLTWI</sequence>
<dbReference type="GO" id="GO:0008409">
    <property type="term" value="F:5'-3' exonuclease activity"/>
    <property type="evidence" value="ECO:0007669"/>
    <property type="project" value="UniProtKB-UniRule"/>
</dbReference>
<keyword evidence="10 16" id="KW-0496">Mitochondrion</keyword>
<dbReference type="Gene3D" id="1.10.150.20">
    <property type="entry name" value="5' to 3' exonuclease, C-terminal subdomain"/>
    <property type="match status" value="1"/>
</dbReference>
<keyword evidence="3 16" id="KW-0540">Nuclease</keyword>
<evidence type="ECO:0000256" key="9">
    <source>
        <dbReference type="ARBA" id="ARBA00022842"/>
    </source>
</evidence>
<dbReference type="PRINTS" id="PR00853">
    <property type="entry name" value="XPGRADSUPER"/>
</dbReference>
<comment type="function">
    <text evidence="13 16">Structure-specific nuclease with 5'-flap endonuclease and 5'-3' exonuclease activities involved in DNA replication and repair. During DNA replication, cleaves the 5'-overhanging flap structure that is generated by displacement synthesis when DNA polymerase encounters the 5'-end of a downstream Okazaki fragment. It enters the flap from the 5'-end and then tracks to cleave the flap base, leaving a nick for ligation. Also involved in the long patch base excision repair (LP-BER) pathway, by cleaving within the apurinic/apyrimidinic (AP) site-terminated flap. Acts as a genome stabilization factor that prevents flaps from equilibrating into structures that lead to duplications and deletions. Also possesses 5'-3' exonuclease activity on nicked or gapped double-stranded DNA, and exhibits RNase H activity. Also involved in replication and repair of rDNA and in repairing mitochondrial DNA.</text>
</comment>
<evidence type="ECO:0000256" key="6">
    <source>
        <dbReference type="ARBA" id="ARBA00022763"/>
    </source>
</evidence>
<dbReference type="SMART" id="SM00279">
    <property type="entry name" value="HhH2"/>
    <property type="match status" value="1"/>
</dbReference>
<evidence type="ECO:0000259" key="17">
    <source>
        <dbReference type="SMART" id="SM00484"/>
    </source>
</evidence>
<comment type="similarity">
    <text evidence="14 16">Belongs to the XPG/RAD2 endonuclease family. FEN1 subfamily.</text>
</comment>
<dbReference type="EMBL" id="JBJKBG010000002">
    <property type="protein sequence ID" value="KAL3749868.1"/>
    <property type="molecule type" value="Genomic_DNA"/>
</dbReference>
<keyword evidence="4 16" id="KW-0479">Metal-binding</keyword>
<dbReference type="Proteomes" id="UP001634007">
    <property type="component" value="Unassembled WGS sequence"/>
</dbReference>
<dbReference type="GO" id="GO:0003677">
    <property type="term" value="F:DNA binding"/>
    <property type="evidence" value="ECO:0007669"/>
    <property type="project" value="UniProtKB-UniRule"/>
</dbReference>
<dbReference type="PROSITE" id="PS00841">
    <property type="entry name" value="XPG_1"/>
    <property type="match status" value="1"/>
</dbReference>
<comment type="subunit">
    <text evidence="15">Interacts with PCNA1 and PCNA2. Three molecules of FEN1 bind to one PCNA trimer with each molecule binding to one PCNA monomer. PCNA stimulates the nuclease activity without altering cleavage specificity.</text>
</comment>
<evidence type="ECO:0000313" key="20">
    <source>
        <dbReference type="Proteomes" id="UP001634007"/>
    </source>
</evidence>
<dbReference type="GO" id="GO:0000287">
    <property type="term" value="F:magnesium ion binding"/>
    <property type="evidence" value="ECO:0007669"/>
    <property type="project" value="UniProtKB-UniRule"/>
</dbReference>
<dbReference type="GO" id="GO:0005654">
    <property type="term" value="C:nucleoplasm"/>
    <property type="evidence" value="ECO:0007669"/>
    <property type="project" value="UniProtKB-SubCell"/>
</dbReference>
<keyword evidence="8 16" id="KW-0269">Exonuclease</keyword>
<evidence type="ECO:0000256" key="4">
    <source>
        <dbReference type="ARBA" id="ARBA00022723"/>
    </source>
</evidence>
<dbReference type="CDD" id="cd09867">
    <property type="entry name" value="PIN_FEN1"/>
    <property type="match status" value="1"/>
</dbReference>
<keyword evidence="9 16" id="KW-0460">Magnesium</keyword>
<dbReference type="FunFam" id="1.10.150.20:FF:000009">
    <property type="entry name" value="Flap endonuclease 1"/>
    <property type="match status" value="1"/>
</dbReference>
<dbReference type="InterPro" id="IPR019974">
    <property type="entry name" value="XPG_CS"/>
</dbReference>
<feature type="domain" description="XPG N-terminal" evidence="18">
    <location>
        <begin position="1"/>
        <end position="108"/>
    </location>
</feature>
<evidence type="ECO:0000256" key="8">
    <source>
        <dbReference type="ARBA" id="ARBA00022839"/>
    </source>
</evidence>
<protein>
    <recommendedName>
        <fullName evidence="16">Flap endonuclease 1</fullName>
        <shortName evidence="16">FEN-1</shortName>
        <ecNumber evidence="16">3.1.-.-</ecNumber>
    </recommendedName>
    <alternativeName>
        <fullName evidence="16">Flap structure-specific endonuclease 1</fullName>
    </alternativeName>
</protein>
<dbReference type="InterPro" id="IPR029060">
    <property type="entry name" value="PIN-like_dom_sf"/>
</dbReference>
<evidence type="ECO:0000256" key="14">
    <source>
        <dbReference type="ARBA" id="ARBA00034726"/>
    </source>
</evidence>
<evidence type="ECO:0000256" key="11">
    <source>
        <dbReference type="ARBA" id="ARBA00023204"/>
    </source>
</evidence>
<evidence type="ECO:0000313" key="19">
    <source>
        <dbReference type="EMBL" id="KAL3749868.1"/>
    </source>
</evidence>
<evidence type="ECO:0000256" key="10">
    <source>
        <dbReference type="ARBA" id="ARBA00023128"/>
    </source>
</evidence>
<dbReference type="AlphaFoldDB" id="A0ABD3LDH4"/>
<dbReference type="GO" id="GO:0005730">
    <property type="term" value="C:nucleolus"/>
    <property type="evidence" value="ECO:0007669"/>
    <property type="project" value="UniProtKB-SubCell"/>
</dbReference>
<keyword evidence="1 16" id="KW-0597">Phosphoprotein</keyword>
<dbReference type="Pfam" id="PF00752">
    <property type="entry name" value="XPG_N"/>
    <property type="match status" value="1"/>
</dbReference>
<dbReference type="CDD" id="cd09907">
    <property type="entry name" value="H3TH_FEN1-Euk"/>
    <property type="match status" value="1"/>
</dbReference>
<keyword evidence="6 16" id="KW-0227">DNA damage</keyword>
<evidence type="ECO:0000256" key="16">
    <source>
        <dbReference type="HAMAP-Rule" id="MF_03140"/>
    </source>
</evidence>
<dbReference type="Gene3D" id="3.40.50.1010">
    <property type="entry name" value="5'-nuclease"/>
    <property type="match status" value="1"/>
</dbReference>
<evidence type="ECO:0000256" key="5">
    <source>
        <dbReference type="ARBA" id="ARBA00022759"/>
    </source>
</evidence>
<keyword evidence="11 16" id="KW-0234">DNA repair</keyword>
<name>A0ABD3LDH4_EUCGL</name>
<accession>A0ABD3LDH4</accession>
<dbReference type="GO" id="GO:0017108">
    <property type="term" value="F:5'-flap endonuclease activity"/>
    <property type="evidence" value="ECO:0007669"/>
    <property type="project" value="UniProtKB-UniRule"/>
</dbReference>
<dbReference type="InterPro" id="IPR006086">
    <property type="entry name" value="XPG-I_dom"/>
</dbReference>
<dbReference type="SUPFAM" id="SSF47807">
    <property type="entry name" value="5' to 3' exonuclease, C-terminal subdomain"/>
    <property type="match status" value="1"/>
</dbReference>
<dbReference type="InterPro" id="IPR036279">
    <property type="entry name" value="5-3_exonuclease_C_sf"/>
</dbReference>
<dbReference type="PANTHER" id="PTHR11081:SF9">
    <property type="entry name" value="FLAP ENDONUCLEASE 1"/>
    <property type="match status" value="1"/>
</dbReference>
<dbReference type="GO" id="GO:0005739">
    <property type="term" value="C:mitochondrion"/>
    <property type="evidence" value="ECO:0007669"/>
    <property type="project" value="UniProtKB-SubCell"/>
</dbReference>
<keyword evidence="12 16" id="KW-0539">Nucleus</keyword>
<dbReference type="FunFam" id="3.40.50.1010:FF:000016">
    <property type="entry name" value="Flap endonuclease 1"/>
    <property type="match status" value="1"/>
</dbReference>
<dbReference type="GO" id="GO:0006284">
    <property type="term" value="P:base-excision repair"/>
    <property type="evidence" value="ECO:0007669"/>
    <property type="project" value="UniProtKB-UniRule"/>
</dbReference>
<comment type="caution">
    <text evidence="19">The sequence shown here is derived from an EMBL/GenBank/DDBJ whole genome shotgun (WGS) entry which is preliminary data.</text>
</comment>